<dbReference type="SUPFAM" id="SSF82199">
    <property type="entry name" value="SET domain"/>
    <property type="match status" value="1"/>
</dbReference>
<dbReference type="PROSITE" id="PS50280">
    <property type="entry name" value="SET"/>
    <property type="match status" value="1"/>
</dbReference>
<dbReference type="InterPro" id="IPR019734">
    <property type="entry name" value="TPR_rpt"/>
</dbReference>
<feature type="repeat" description="TPR" evidence="1">
    <location>
        <begin position="169"/>
        <end position="202"/>
    </location>
</feature>
<dbReference type="InterPro" id="IPR011990">
    <property type="entry name" value="TPR-like_helical_dom_sf"/>
</dbReference>
<dbReference type="InterPro" id="IPR053209">
    <property type="entry name" value="Gramillin-biosynth_MTr"/>
</dbReference>
<organism evidence="3 4">
    <name type="scientific">Phialocephala subalpina</name>
    <dbReference type="NCBI Taxonomy" id="576137"/>
    <lineage>
        <taxon>Eukaryota</taxon>
        <taxon>Fungi</taxon>
        <taxon>Dikarya</taxon>
        <taxon>Ascomycota</taxon>
        <taxon>Pezizomycotina</taxon>
        <taxon>Leotiomycetes</taxon>
        <taxon>Helotiales</taxon>
        <taxon>Mollisiaceae</taxon>
        <taxon>Phialocephala</taxon>
        <taxon>Phialocephala fortinii species complex</taxon>
    </lineage>
</organism>
<keyword evidence="4" id="KW-1185">Reference proteome</keyword>
<evidence type="ECO:0000259" key="2">
    <source>
        <dbReference type="PROSITE" id="PS50280"/>
    </source>
</evidence>
<feature type="domain" description="SET" evidence="2">
    <location>
        <begin position="319"/>
        <end position="514"/>
    </location>
</feature>
<dbReference type="STRING" id="576137.A0A1L7WID5"/>
<evidence type="ECO:0000313" key="4">
    <source>
        <dbReference type="Proteomes" id="UP000184330"/>
    </source>
</evidence>
<dbReference type="OrthoDB" id="438641at2759"/>
<dbReference type="EMBL" id="FJOG01000003">
    <property type="protein sequence ID" value="CZR52531.1"/>
    <property type="molecule type" value="Genomic_DNA"/>
</dbReference>
<keyword evidence="1" id="KW-0802">TPR repeat</keyword>
<dbReference type="Gene3D" id="1.25.40.10">
    <property type="entry name" value="Tetratricopeptide repeat domain"/>
    <property type="match status" value="1"/>
</dbReference>
<gene>
    <name evidence="3" type="ORF">PAC_02408</name>
</gene>
<evidence type="ECO:0000313" key="3">
    <source>
        <dbReference type="EMBL" id="CZR52531.1"/>
    </source>
</evidence>
<reference evidence="3 4" key="1">
    <citation type="submission" date="2016-03" db="EMBL/GenBank/DDBJ databases">
        <authorList>
            <person name="Ploux O."/>
        </authorList>
    </citation>
    <scope>NUCLEOTIDE SEQUENCE [LARGE SCALE GENOMIC DNA]</scope>
    <source>
        <strain evidence="3 4">UAMH 11012</strain>
    </source>
</reference>
<proteinExistence type="predicted"/>
<dbReference type="SMART" id="SM00028">
    <property type="entry name" value="TPR"/>
    <property type="match status" value="2"/>
</dbReference>
<dbReference type="InterPro" id="IPR001214">
    <property type="entry name" value="SET_dom"/>
</dbReference>
<sequence>MNTHDVSDAPQFTQLLLKQKQNLRDAQSRKGQQLKGRKSREEIILQFRFRLMMKQGRADCKFNLGTYLLLRSITPPDRMTAIMAIVEDENRDVLMLQLYYQEEENERAAEEVLEEGTVLIVKEPYLKLMSDGDHGIRIDHLSDVIYFPMYDERVPKCWQLRLAECNVTASAWKAKGNDYFNESKYHAAIGYYTKALDCSPTVEEAHTLRLNRSLAFLKTKQFDAALSDLESASTNLKPTEKALFRKTQALYNLQRYRECCEVLKILRMEYPSNIAAKRELTRAVNRLAEQEKGGYLFKQLYLEATKLRPPHLDHSTYVGPVSLRASGSRGRGLFTTEAVKAGDLLLCEKAFVHAFVDTRKADNQDVALLINAETNSITMGSQAELIRMIVQKLYLNPSLAAVITDLHHGSYKPVGVSNVDGTPVVDTFLIERIISLNCFGCPLSSRESHLHVVEDEMSQRMKEEQFHSCGIWPMASYINHCCYSNARRAFIGDMMVVRATRDLAPDTEITFWYQIPVANGYDKRQKKFQHWGFKCDCTMCQDDQTTKKSVLAKRQGLRADALKYFQSGKRTDVAKIEIILATMADTYTQPAFEVPHLSIWDLQLALTQMYMQQKQPVKVIDSALRVLASLGYVIDGGNLPRASGTPMVVKQWGLMMDRLIERWVLLSGAYRLVAPDLEAQAEEYARISYRICIGEDEAFDETYGKLSDLNARP</sequence>
<dbReference type="SUPFAM" id="SSF48452">
    <property type="entry name" value="TPR-like"/>
    <property type="match status" value="1"/>
</dbReference>
<dbReference type="PANTHER" id="PTHR47643:SF2">
    <property type="entry name" value="TPR DOMAIN PROTEIN (AFU_ORTHOLOGUE AFUA_5G12710)"/>
    <property type="match status" value="1"/>
</dbReference>
<dbReference type="Gene3D" id="2.170.270.10">
    <property type="entry name" value="SET domain"/>
    <property type="match status" value="1"/>
</dbReference>
<dbReference type="Pfam" id="PF00856">
    <property type="entry name" value="SET"/>
    <property type="match status" value="1"/>
</dbReference>
<evidence type="ECO:0000256" key="1">
    <source>
        <dbReference type="PROSITE-ProRule" id="PRU00339"/>
    </source>
</evidence>
<dbReference type="SMART" id="SM00317">
    <property type="entry name" value="SET"/>
    <property type="match status" value="1"/>
</dbReference>
<dbReference type="Proteomes" id="UP000184330">
    <property type="component" value="Unassembled WGS sequence"/>
</dbReference>
<dbReference type="PROSITE" id="PS50005">
    <property type="entry name" value="TPR"/>
    <property type="match status" value="1"/>
</dbReference>
<dbReference type="PANTHER" id="PTHR47643">
    <property type="entry name" value="TPR DOMAIN PROTEIN (AFU_ORTHOLOGUE AFUA_5G12710)"/>
    <property type="match status" value="1"/>
</dbReference>
<dbReference type="InterPro" id="IPR046341">
    <property type="entry name" value="SET_dom_sf"/>
</dbReference>
<protein>
    <submittedName>
        <fullName evidence="3">Related to TPR domain protein</fullName>
    </submittedName>
</protein>
<name>A0A1L7WID5_9HELO</name>
<accession>A0A1L7WID5</accession>
<dbReference type="AlphaFoldDB" id="A0A1L7WID5"/>